<accession>A0A6G1H1J5</accession>
<feature type="compositionally biased region" description="Polar residues" evidence="1">
    <location>
        <begin position="619"/>
        <end position="629"/>
    </location>
</feature>
<dbReference type="Proteomes" id="UP000800041">
    <property type="component" value="Unassembled WGS sequence"/>
</dbReference>
<proteinExistence type="predicted"/>
<sequence length="657" mass="72854">MGPCHSLPDQSEIESLDESSDDLSEHQKLTGRYERDASPPQDADEEGPEQDPEQQMETHAKEDQCEGQPEQDQPQESPTEERVPGHLTSETSPTRCQTDEKELGRRLPYSKQRNKLEPGLLGEPYAAANDRFIEGDLNNAKRDGVSLQSGTPSFPVNSAVRFSDSEVSFGPVAGDEGLTDPLIFGHTAEEFGEPLTRVISHSDDPVDSLPKYDNPSGRVDCEEPIFWPPTEDFGEPLTKVQSHSDDPLDIAFRFGESFDPLGDGEDEDLRLRSLPGREPYPGVLKIPTHSLEQENFGSLGLREADATLQGRVAAAEISFDSGEDDRLINHDIANGPLLRKPIEGPPESTRDSIKPVLGRYFNYEALDHTFTKDREGNPIRLFNEEARDLKLKNKERRGASLYHTLPSTKRNRRPRKQSVPSNIQRALLDHIDQAKDHVVNSAPVAQVTEQNGGIMTNDEQPARSRTLTLAEATRSLVGRGSSSITPGEYSPKEEEAKVEENAAGPSSKSVTEPKGELIIRTTTIGFASADTALRTAWLNAHKHQKWVLDERDGTLQMLGVGLWIKGMDINDMRWFTAAVPGSNGSQGFDETEATRPQEKSHKGRPKRTPTGHRTRKRSSTVIHWSTGQFQLLPPDDESEAEVKAGQNDSHEFRGPRP</sequence>
<feature type="compositionally biased region" description="Basic and acidic residues" evidence="1">
    <location>
        <begin position="490"/>
        <end position="500"/>
    </location>
</feature>
<dbReference type="EMBL" id="ML977155">
    <property type="protein sequence ID" value="KAF1986890.1"/>
    <property type="molecule type" value="Genomic_DNA"/>
</dbReference>
<reference evidence="2" key="1">
    <citation type="journal article" date="2020" name="Stud. Mycol.">
        <title>101 Dothideomycetes genomes: a test case for predicting lifestyles and emergence of pathogens.</title>
        <authorList>
            <person name="Haridas S."/>
            <person name="Albert R."/>
            <person name="Binder M."/>
            <person name="Bloem J."/>
            <person name="Labutti K."/>
            <person name="Salamov A."/>
            <person name="Andreopoulos B."/>
            <person name="Baker S."/>
            <person name="Barry K."/>
            <person name="Bills G."/>
            <person name="Bluhm B."/>
            <person name="Cannon C."/>
            <person name="Castanera R."/>
            <person name="Culley D."/>
            <person name="Daum C."/>
            <person name="Ezra D."/>
            <person name="Gonzalez J."/>
            <person name="Henrissat B."/>
            <person name="Kuo A."/>
            <person name="Liang C."/>
            <person name="Lipzen A."/>
            <person name="Lutzoni F."/>
            <person name="Magnuson J."/>
            <person name="Mondo S."/>
            <person name="Nolan M."/>
            <person name="Ohm R."/>
            <person name="Pangilinan J."/>
            <person name="Park H.-J."/>
            <person name="Ramirez L."/>
            <person name="Alfaro M."/>
            <person name="Sun H."/>
            <person name="Tritt A."/>
            <person name="Yoshinaga Y."/>
            <person name="Zwiers L.-H."/>
            <person name="Turgeon B."/>
            <person name="Goodwin S."/>
            <person name="Spatafora J."/>
            <person name="Crous P."/>
            <person name="Grigoriev I."/>
        </authorList>
    </citation>
    <scope>NUCLEOTIDE SEQUENCE</scope>
    <source>
        <strain evidence="2">CBS 113979</strain>
    </source>
</reference>
<feature type="compositionally biased region" description="Basic residues" evidence="1">
    <location>
        <begin position="601"/>
        <end position="618"/>
    </location>
</feature>
<evidence type="ECO:0000256" key="1">
    <source>
        <dbReference type="SAM" id="MobiDB-lite"/>
    </source>
</evidence>
<dbReference type="AlphaFoldDB" id="A0A6G1H1J5"/>
<protein>
    <submittedName>
        <fullName evidence="2">Uncharacterized protein</fullName>
    </submittedName>
</protein>
<feature type="region of interest" description="Disordered" evidence="1">
    <location>
        <begin position="475"/>
        <end position="514"/>
    </location>
</feature>
<feature type="compositionally biased region" description="Basic and acidic residues" evidence="1">
    <location>
        <begin position="648"/>
        <end position="657"/>
    </location>
</feature>
<organism evidence="2 3">
    <name type="scientific">Aulographum hederae CBS 113979</name>
    <dbReference type="NCBI Taxonomy" id="1176131"/>
    <lineage>
        <taxon>Eukaryota</taxon>
        <taxon>Fungi</taxon>
        <taxon>Dikarya</taxon>
        <taxon>Ascomycota</taxon>
        <taxon>Pezizomycotina</taxon>
        <taxon>Dothideomycetes</taxon>
        <taxon>Pleosporomycetidae</taxon>
        <taxon>Aulographales</taxon>
        <taxon>Aulographaceae</taxon>
    </lineage>
</organism>
<evidence type="ECO:0000313" key="3">
    <source>
        <dbReference type="Proteomes" id="UP000800041"/>
    </source>
</evidence>
<feature type="compositionally biased region" description="Acidic residues" evidence="1">
    <location>
        <begin position="11"/>
        <end position="22"/>
    </location>
</feature>
<keyword evidence="3" id="KW-1185">Reference proteome</keyword>
<feature type="region of interest" description="Disordered" evidence="1">
    <location>
        <begin position="1"/>
        <end position="122"/>
    </location>
</feature>
<gene>
    <name evidence="2" type="ORF">K402DRAFT_420935</name>
</gene>
<feature type="compositionally biased region" description="Acidic residues" evidence="1">
    <location>
        <begin position="42"/>
        <end position="54"/>
    </location>
</feature>
<evidence type="ECO:0000313" key="2">
    <source>
        <dbReference type="EMBL" id="KAF1986890.1"/>
    </source>
</evidence>
<name>A0A6G1H1J5_9PEZI</name>
<feature type="region of interest" description="Disordered" evidence="1">
    <location>
        <begin position="580"/>
        <end position="657"/>
    </location>
</feature>
<feature type="compositionally biased region" description="Basic and acidic residues" evidence="1">
    <location>
        <begin position="23"/>
        <end position="37"/>
    </location>
</feature>